<reference evidence="2" key="1">
    <citation type="submission" date="2019-12" db="EMBL/GenBank/DDBJ databases">
        <title>Genome sequencing and annotation of Brassica cretica.</title>
        <authorList>
            <person name="Studholme D.J."/>
            <person name="Sarris P.F."/>
        </authorList>
    </citation>
    <scope>NUCLEOTIDE SEQUENCE</scope>
    <source>
        <strain evidence="2">PFS-102/07</strain>
        <tissue evidence="2">Leaf</tissue>
    </source>
</reference>
<gene>
    <name evidence="2" type="ORF">F2Q70_00012270</name>
</gene>
<organism evidence="2">
    <name type="scientific">Brassica cretica</name>
    <name type="common">Mustard</name>
    <dbReference type="NCBI Taxonomy" id="69181"/>
    <lineage>
        <taxon>Eukaryota</taxon>
        <taxon>Viridiplantae</taxon>
        <taxon>Streptophyta</taxon>
        <taxon>Embryophyta</taxon>
        <taxon>Tracheophyta</taxon>
        <taxon>Spermatophyta</taxon>
        <taxon>Magnoliopsida</taxon>
        <taxon>eudicotyledons</taxon>
        <taxon>Gunneridae</taxon>
        <taxon>Pentapetalae</taxon>
        <taxon>rosids</taxon>
        <taxon>malvids</taxon>
        <taxon>Brassicales</taxon>
        <taxon>Brassicaceae</taxon>
        <taxon>Brassiceae</taxon>
        <taxon>Brassica</taxon>
    </lineage>
</organism>
<name>A0A8S9LYG2_BRACR</name>
<proteinExistence type="predicted"/>
<dbReference type="EMBL" id="QGKY02000089">
    <property type="protein sequence ID" value="KAF2612950.1"/>
    <property type="molecule type" value="Genomic_DNA"/>
</dbReference>
<comment type="caution">
    <text evidence="2">The sequence shown here is derived from an EMBL/GenBank/DDBJ whole genome shotgun (WGS) entry which is preliminary data.</text>
</comment>
<feature type="region of interest" description="Disordered" evidence="1">
    <location>
        <begin position="197"/>
        <end position="238"/>
    </location>
</feature>
<sequence>MCTVRTFSNTCQAKDICMSLVFLRWATDLAVELQVAELRPISGSSKHEYTRLPSYFQFSEIGIKGTRTAYKEESQSTQCLMITISIEGAKNRRWWVVATSINPILVGGTHFYFDNECAAGQSYLRSCEEGSTFNPTKYGGLKKIERMTLGDLNDYLLKSLPQKHGATTNCSMGSHHFHALPPMRRMQLVIRWKSEPLDPSQTSIDGRNTSEDGPVKEEGCYGKKPQTNKEQVELQIED</sequence>
<evidence type="ECO:0000256" key="1">
    <source>
        <dbReference type="SAM" id="MobiDB-lite"/>
    </source>
</evidence>
<evidence type="ECO:0000313" key="2">
    <source>
        <dbReference type="EMBL" id="KAF2612950.1"/>
    </source>
</evidence>
<accession>A0A8S9LYG2</accession>
<dbReference type="AlphaFoldDB" id="A0A8S9LYG2"/>
<protein>
    <submittedName>
        <fullName evidence="2">Uncharacterized protein</fullName>
    </submittedName>
</protein>
<feature type="compositionally biased region" description="Basic and acidic residues" evidence="1">
    <location>
        <begin position="208"/>
        <end position="221"/>
    </location>
</feature>